<feature type="compositionally biased region" description="Polar residues" evidence="1">
    <location>
        <begin position="89"/>
        <end position="105"/>
    </location>
</feature>
<dbReference type="EMBL" id="CP127295">
    <property type="protein sequence ID" value="WIY02804.1"/>
    <property type="molecule type" value="Genomic_DNA"/>
</dbReference>
<organism evidence="2 3">
    <name type="scientific">Amycolatopsis mongoliensis</name>
    <dbReference type="NCBI Taxonomy" id="715475"/>
    <lineage>
        <taxon>Bacteria</taxon>
        <taxon>Bacillati</taxon>
        <taxon>Actinomycetota</taxon>
        <taxon>Actinomycetes</taxon>
        <taxon>Pseudonocardiales</taxon>
        <taxon>Pseudonocardiaceae</taxon>
        <taxon>Amycolatopsis</taxon>
    </lineage>
</organism>
<feature type="region of interest" description="Disordered" evidence="1">
    <location>
        <begin position="83"/>
        <end position="105"/>
    </location>
</feature>
<reference evidence="2 3" key="1">
    <citation type="submission" date="2023-06" db="EMBL/GenBank/DDBJ databases">
        <authorList>
            <person name="Oyuntsetseg B."/>
            <person name="Kim S.B."/>
        </authorList>
    </citation>
    <scope>NUCLEOTIDE SEQUENCE [LARGE SCALE GENOMIC DNA]</scope>
    <source>
        <strain evidence="2 3">4-36</strain>
    </source>
</reference>
<protein>
    <submittedName>
        <fullName evidence="2">AMED_5909 family protein</fullName>
    </submittedName>
</protein>
<dbReference type="RefSeq" id="WP_285999211.1">
    <property type="nucleotide sequence ID" value="NZ_CP127295.1"/>
</dbReference>
<evidence type="ECO:0000313" key="2">
    <source>
        <dbReference type="EMBL" id="WIY02804.1"/>
    </source>
</evidence>
<dbReference type="InterPro" id="IPR048152">
    <property type="entry name" value="AMED_5909-like"/>
</dbReference>
<dbReference type="AlphaFoldDB" id="A0A9Y2NID0"/>
<proteinExistence type="predicted"/>
<dbReference type="Proteomes" id="UP001239397">
    <property type="component" value="Chromosome"/>
</dbReference>
<dbReference type="NCBIfam" id="NF041510">
    <property type="entry name" value="AMED_5909_fam"/>
    <property type="match status" value="1"/>
</dbReference>
<name>A0A9Y2NID0_9PSEU</name>
<gene>
    <name evidence="2" type="ORF">QRX60_02695</name>
</gene>
<keyword evidence="3" id="KW-1185">Reference proteome</keyword>
<accession>A0A9Y2NID0</accession>
<dbReference type="KEGG" id="amog:QRX60_02695"/>
<evidence type="ECO:0000256" key="1">
    <source>
        <dbReference type="SAM" id="MobiDB-lite"/>
    </source>
</evidence>
<sequence>MSGNGKRGSAAKTPLYPVKLRDAQMDIFARMPGRNAPVETWVEFHRHNARMFKSMSETDPDHKWEALANHGIQLRCVERLTKRPEWKNDYSTGETESGEVSTPEN</sequence>
<evidence type="ECO:0000313" key="3">
    <source>
        <dbReference type="Proteomes" id="UP001239397"/>
    </source>
</evidence>